<keyword evidence="4" id="KW-1185">Reference proteome</keyword>
<evidence type="ECO:0000313" key="4">
    <source>
        <dbReference type="Proteomes" id="UP000076552"/>
    </source>
</evidence>
<feature type="domain" description="DUF7605" evidence="2">
    <location>
        <begin position="756"/>
        <end position="937"/>
    </location>
</feature>
<dbReference type="PANTHER" id="PTHR36681">
    <property type="entry name" value="NUCLEAR GTPASE, GERMINAL CENTER-ASSOCIATED, TANDEM DUPLICATE 3"/>
    <property type="match status" value="1"/>
</dbReference>
<dbReference type="Pfam" id="PF24564">
    <property type="entry name" value="DUF7605"/>
    <property type="match status" value="1"/>
</dbReference>
<feature type="compositionally biased region" description="Low complexity" evidence="1">
    <location>
        <begin position="102"/>
        <end position="133"/>
    </location>
</feature>
<accession>A0A161YIN6</accession>
<comment type="caution">
    <text evidence="3">The sequence shown here is derived from an EMBL/GenBank/DDBJ whole genome shotgun (WGS) entry which is preliminary data.</text>
</comment>
<feature type="region of interest" description="Disordered" evidence="1">
    <location>
        <begin position="180"/>
        <end position="226"/>
    </location>
</feature>
<dbReference type="InterPro" id="IPR027417">
    <property type="entry name" value="P-loop_NTPase"/>
</dbReference>
<feature type="compositionally biased region" description="Basic and acidic residues" evidence="1">
    <location>
        <begin position="214"/>
        <end position="226"/>
    </location>
</feature>
<evidence type="ECO:0000313" key="3">
    <source>
        <dbReference type="EMBL" id="KZL72727.1"/>
    </source>
</evidence>
<feature type="region of interest" description="Disordered" evidence="1">
    <location>
        <begin position="29"/>
        <end position="135"/>
    </location>
</feature>
<evidence type="ECO:0000259" key="2">
    <source>
        <dbReference type="Pfam" id="PF24564"/>
    </source>
</evidence>
<dbReference type="Gene3D" id="3.40.50.300">
    <property type="entry name" value="P-loop containing nucleotide triphosphate hydrolases"/>
    <property type="match status" value="1"/>
</dbReference>
<dbReference type="PANTHER" id="PTHR36681:SF3">
    <property type="entry name" value="NUCLEAR GTPASE, GERMINAL CENTER-ASSOCIATED, TANDEM DUPLICATE 3"/>
    <property type="match status" value="1"/>
</dbReference>
<dbReference type="Proteomes" id="UP000076552">
    <property type="component" value="Unassembled WGS sequence"/>
</dbReference>
<reference evidence="3 4" key="1">
    <citation type="submission" date="2015-06" db="EMBL/GenBank/DDBJ databases">
        <title>Survival trade-offs in plant roots during colonization by closely related pathogenic and mutualistic fungi.</title>
        <authorList>
            <person name="Hacquard S."/>
            <person name="Kracher B."/>
            <person name="Hiruma K."/>
            <person name="Weinman A."/>
            <person name="Muench P."/>
            <person name="Garrido Oter R."/>
            <person name="Ver Loren van Themaat E."/>
            <person name="Dallerey J.-F."/>
            <person name="Damm U."/>
            <person name="Henrissat B."/>
            <person name="Lespinet O."/>
            <person name="Thon M."/>
            <person name="Kemen E."/>
            <person name="McHardy A.C."/>
            <person name="Schulze-Lefert P."/>
            <person name="O'Connell R.J."/>
        </authorList>
    </citation>
    <scope>NUCLEOTIDE SEQUENCE [LARGE SCALE GENOMIC DNA]</scope>
    <source>
        <strain evidence="3 4">0861</strain>
    </source>
</reference>
<dbReference type="SUPFAM" id="SSF52540">
    <property type="entry name" value="P-loop containing nucleoside triphosphate hydrolases"/>
    <property type="match status" value="1"/>
</dbReference>
<evidence type="ECO:0000256" key="1">
    <source>
        <dbReference type="SAM" id="MobiDB-lite"/>
    </source>
</evidence>
<sequence length="1016" mass="111929">MFIGSPYCSATKGRIKAPEGPFLFKLSAASSSASGGSPTPSSGSVPSSGFFSPSPARYALPVSGGSPALNGVTSPDEPPSSTEGRDKSPTGTSTPGNRTGRARTPSVSVSPPSLSSPSESFSFSPGASSRSTGLLREHGEPESIAVLLNDLNLTPTPSTLGMSDVRDAIAEIADGLERQVSRHRLASPGGRELSLSPRAPRRSRAGSRTSLVPHDVRDEEPPPNRFHDSAVQGAFGDAKALMARLVGVLESSPLHESPDSTIERLHRQTRELSCFECPSTRTVGFVGDSGVGEFLDLFGQSNSGAACTCVVTEYHYHAGRDFFVDVDLFSKEEVMEQTTELLKSYRRFHLHAGNMEEVDGVEEAKEQANVARDTFRAMFRDRLGDGHFLEGNSEQGVLSTMRSWLEQTYPQVGGRHARGGLQECSRLLMSLTSEAAGASEPAVWPYIKKIRVFLDSHILSKGLILVDLPGLRDLNSARRLITERYLLDCDEILSICNIGRATTDVGVESVFELARKAGLSNVGIVCTKSDDIRAEEAKKDWKGPRAARIQQLSDAVASTQGQIDEKSLELAELEDVELTDEDKDEELKLNHEARAPSTTFPLKQYLIETRNASVSTKLLELYRGKVPPGTLRVFCVSNTDYWTSRWLSREEALPSLRLSGIVALRKHCLAIVGDSQLSIATKFVANDIPALLGDVALWIESGAESASAEQKRVVRETLDKVERMLHTSLIGRDSDLGRLGKAINDEFKVRVYDYRRPDEWRESAINASKDWNAHPQVSYSAFCRKYGSHCTPTIKRRDWNEEIIHAMVKDLAPQWDRLHSFTGNSREGVNALIENSVDRALEPLETELEAFPRASEVLTQALHCRSKVIISEAETFFEKFDTSLGTLRIDCLSGIRTSLIGRAMEASYQGCNMEYGSGSDRKRKTIINDAVKHHDLFPKYMRDCKARLEVLAEALQAGLREVIQTHLEVFGVTLDLIRDENVATESEENPELRVCLQREVDAARQQLERMKEIMTS</sequence>
<name>A0A161YIN6_9PEZI</name>
<gene>
    <name evidence="3" type="ORF">CT0861_12094</name>
</gene>
<dbReference type="AlphaFoldDB" id="A0A161YIN6"/>
<dbReference type="EMBL" id="LFIV01000054">
    <property type="protein sequence ID" value="KZL72727.1"/>
    <property type="molecule type" value="Genomic_DNA"/>
</dbReference>
<feature type="compositionally biased region" description="Low complexity" evidence="1">
    <location>
        <begin position="29"/>
        <end position="56"/>
    </location>
</feature>
<dbReference type="InterPro" id="IPR056024">
    <property type="entry name" value="DUF7605"/>
</dbReference>
<organism evidence="3 4">
    <name type="scientific">Colletotrichum tofieldiae</name>
    <dbReference type="NCBI Taxonomy" id="708197"/>
    <lineage>
        <taxon>Eukaryota</taxon>
        <taxon>Fungi</taxon>
        <taxon>Dikarya</taxon>
        <taxon>Ascomycota</taxon>
        <taxon>Pezizomycotina</taxon>
        <taxon>Sordariomycetes</taxon>
        <taxon>Hypocreomycetidae</taxon>
        <taxon>Glomerellales</taxon>
        <taxon>Glomerellaceae</taxon>
        <taxon>Colletotrichum</taxon>
        <taxon>Colletotrichum spaethianum species complex</taxon>
    </lineage>
</organism>
<proteinExistence type="predicted"/>
<protein>
    <submittedName>
        <fullName evidence="3">Tat pathway signal sequence</fullName>
    </submittedName>
</protein>